<dbReference type="GO" id="GO:0005737">
    <property type="term" value="C:cytoplasm"/>
    <property type="evidence" value="ECO:0007669"/>
    <property type="project" value="TreeGrafter"/>
</dbReference>
<evidence type="ECO:0000256" key="2">
    <source>
        <dbReference type="ARBA" id="ARBA00004799"/>
    </source>
</evidence>
<dbReference type="GO" id="GO:0008841">
    <property type="term" value="F:dihydrofolate synthase activity"/>
    <property type="evidence" value="ECO:0007669"/>
    <property type="project" value="UniProtKB-EC"/>
</dbReference>
<keyword evidence="9 18" id="KW-0436">Ligase</keyword>
<keyword evidence="13" id="KW-0460">Magnesium</keyword>
<dbReference type="GO" id="GO:0005524">
    <property type="term" value="F:ATP binding"/>
    <property type="evidence" value="ECO:0007669"/>
    <property type="project" value="UniProtKB-KW"/>
</dbReference>
<evidence type="ECO:0000256" key="4">
    <source>
        <dbReference type="ARBA" id="ARBA00008276"/>
    </source>
</evidence>
<feature type="domain" description="Mur ligase central" evidence="20">
    <location>
        <begin position="44"/>
        <end position="269"/>
    </location>
</feature>
<dbReference type="Pfam" id="PF02875">
    <property type="entry name" value="Mur_ligase_C"/>
    <property type="match status" value="1"/>
</dbReference>
<keyword evidence="22" id="KW-1185">Reference proteome</keyword>
<comment type="pathway">
    <text evidence="3">Cofactor biosynthesis; tetrahydrofolylpolyglutamate biosynthesis.</text>
</comment>
<reference evidence="22" key="1">
    <citation type="submission" date="2016-11" db="EMBL/GenBank/DDBJ databases">
        <authorList>
            <person name="Varghese N."/>
            <person name="Submissions S."/>
        </authorList>
    </citation>
    <scope>NUCLEOTIDE SEQUENCE [LARGE SCALE GENOMIC DNA]</scope>
    <source>
        <strain evidence="22">DSM 10124</strain>
    </source>
</reference>
<dbReference type="Pfam" id="PF08245">
    <property type="entry name" value="Mur_ligase_M"/>
    <property type="match status" value="1"/>
</dbReference>
<evidence type="ECO:0000256" key="7">
    <source>
        <dbReference type="ARBA" id="ARBA00013025"/>
    </source>
</evidence>
<dbReference type="InterPro" id="IPR018109">
    <property type="entry name" value="Folylpolyglutamate_synth_CS"/>
</dbReference>
<dbReference type="GO" id="GO:0046872">
    <property type="term" value="F:metal ion binding"/>
    <property type="evidence" value="ECO:0007669"/>
    <property type="project" value="UniProtKB-KW"/>
</dbReference>
<accession>A0A1M4Z6L2</accession>
<evidence type="ECO:0000256" key="6">
    <source>
        <dbReference type="ARBA" id="ARBA00013023"/>
    </source>
</evidence>
<dbReference type="SUPFAM" id="SSF53244">
    <property type="entry name" value="MurD-like peptide ligases, peptide-binding domain"/>
    <property type="match status" value="1"/>
</dbReference>
<dbReference type="InterPro" id="IPR036615">
    <property type="entry name" value="Mur_ligase_C_dom_sf"/>
</dbReference>
<comment type="subunit">
    <text evidence="5">Monomer.</text>
</comment>
<keyword evidence="12 18" id="KW-0067">ATP-binding</keyword>
<dbReference type="SUPFAM" id="SSF53623">
    <property type="entry name" value="MurD-like peptide ligases, catalytic domain"/>
    <property type="match status" value="1"/>
</dbReference>
<keyword evidence="11 18" id="KW-0547">Nucleotide-binding</keyword>
<evidence type="ECO:0000256" key="15">
    <source>
        <dbReference type="ARBA" id="ARBA00030592"/>
    </source>
</evidence>
<dbReference type="EMBL" id="FQVG01000037">
    <property type="protein sequence ID" value="SHF13625.1"/>
    <property type="molecule type" value="Genomic_DNA"/>
</dbReference>
<comment type="similarity">
    <text evidence="4 18">Belongs to the folylpolyglutamate synthase family.</text>
</comment>
<dbReference type="AlphaFoldDB" id="A0A1M4Z6L2"/>
<name>A0A1M4Z6L2_9CLOT</name>
<evidence type="ECO:0000256" key="17">
    <source>
        <dbReference type="ARBA" id="ARBA00049161"/>
    </source>
</evidence>
<dbReference type="RefSeq" id="WP_073249195.1">
    <property type="nucleotide sequence ID" value="NZ_FQVG01000037.1"/>
</dbReference>
<evidence type="ECO:0000313" key="21">
    <source>
        <dbReference type="EMBL" id="SHF13625.1"/>
    </source>
</evidence>
<organism evidence="21 22">
    <name type="scientific">Caloramator proteoclasticus DSM 10124</name>
    <dbReference type="NCBI Taxonomy" id="1121262"/>
    <lineage>
        <taxon>Bacteria</taxon>
        <taxon>Bacillati</taxon>
        <taxon>Bacillota</taxon>
        <taxon>Clostridia</taxon>
        <taxon>Eubacteriales</taxon>
        <taxon>Clostridiaceae</taxon>
        <taxon>Caloramator</taxon>
    </lineage>
</organism>
<dbReference type="FunFam" id="3.40.1190.10:FF:000004">
    <property type="entry name" value="Dihydrofolate synthase/folylpolyglutamate synthase"/>
    <property type="match status" value="1"/>
</dbReference>
<dbReference type="GO" id="GO:0004326">
    <property type="term" value="F:tetrahydrofolylpolyglutamate synthase activity"/>
    <property type="evidence" value="ECO:0007669"/>
    <property type="project" value="UniProtKB-EC"/>
</dbReference>
<evidence type="ECO:0000256" key="9">
    <source>
        <dbReference type="ARBA" id="ARBA00022598"/>
    </source>
</evidence>
<feature type="domain" description="Mur ligase C-terminal" evidence="19">
    <location>
        <begin position="296"/>
        <end position="414"/>
    </location>
</feature>
<gene>
    <name evidence="21" type="ORF">SAMN02746091_01841</name>
</gene>
<dbReference type="Gene3D" id="3.90.190.20">
    <property type="entry name" value="Mur ligase, C-terminal domain"/>
    <property type="match status" value="1"/>
</dbReference>
<evidence type="ECO:0000259" key="20">
    <source>
        <dbReference type="Pfam" id="PF08245"/>
    </source>
</evidence>
<comment type="catalytic activity">
    <reaction evidence="16">
        <text>(6S)-5,6,7,8-tetrahydrofolyl-(gamma-L-Glu)(n) + L-glutamate + ATP = (6S)-5,6,7,8-tetrahydrofolyl-(gamma-L-Glu)(n+1) + ADP + phosphate + H(+)</text>
        <dbReference type="Rhea" id="RHEA:10580"/>
        <dbReference type="Rhea" id="RHEA-COMP:14738"/>
        <dbReference type="Rhea" id="RHEA-COMP:14740"/>
        <dbReference type="ChEBI" id="CHEBI:15378"/>
        <dbReference type="ChEBI" id="CHEBI:29985"/>
        <dbReference type="ChEBI" id="CHEBI:30616"/>
        <dbReference type="ChEBI" id="CHEBI:43474"/>
        <dbReference type="ChEBI" id="CHEBI:141005"/>
        <dbReference type="ChEBI" id="CHEBI:456216"/>
        <dbReference type="EC" id="6.3.2.17"/>
    </reaction>
</comment>
<dbReference type="PANTHER" id="PTHR11136:SF0">
    <property type="entry name" value="DIHYDROFOLATE SYNTHETASE-RELATED"/>
    <property type="match status" value="1"/>
</dbReference>
<dbReference type="InterPro" id="IPR004101">
    <property type="entry name" value="Mur_ligase_C"/>
</dbReference>
<dbReference type="PANTHER" id="PTHR11136">
    <property type="entry name" value="FOLYLPOLYGLUTAMATE SYNTHASE-RELATED"/>
    <property type="match status" value="1"/>
</dbReference>
<evidence type="ECO:0000259" key="19">
    <source>
        <dbReference type="Pfam" id="PF02875"/>
    </source>
</evidence>
<evidence type="ECO:0000256" key="8">
    <source>
        <dbReference type="ARBA" id="ARBA00019357"/>
    </source>
</evidence>
<dbReference type="InterPro" id="IPR001645">
    <property type="entry name" value="Folylpolyglutamate_synth"/>
</dbReference>
<keyword evidence="14" id="KW-0289">Folate biosynthesis</keyword>
<evidence type="ECO:0000256" key="5">
    <source>
        <dbReference type="ARBA" id="ARBA00011245"/>
    </source>
</evidence>
<evidence type="ECO:0000256" key="11">
    <source>
        <dbReference type="ARBA" id="ARBA00022741"/>
    </source>
</evidence>
<dbReference type="InterPro" id="IPR013221">
    <property type="entry name" value="Mur_ligase_cen"/>
</dbReference>
<comment type="catalytic activity">
    <reaction evidence="17">
        <text>7,8-dihydropteroate + L-glutamate + ATP = 7,8-dihydrofolate + ADP + phosphate + H(+)</text>
        <dbReference type="Rhea" id="RHEA:23584"/>
        <dbReference type="ChEBI" id="CHEBI:15378"/>
        <dbReference type="ChEBI" id="CHEBI:17839"/>
        <dbReference type="ChEBI" id="CHEBI:29985"/>
        <dbReference type="ChEBI" id="CHEBI:30616"/>
        <dbReference type="ChEBI" id="CHEBI:43474"/>
        <dbReference type="ChEBI" id="CHEBI:57451"/>
        <dbReference type="ChEBI" id="CHEBI:456216"/>
        <dbReference type="EC" id="6.3.2.12"/>
    </reaction>
</comment>
<dbReference type="PIRSF" id="PIRSF001563">
    <property type="entry name" value="Folylpolyglu_synth"/>
    <property type="match status" value="1"/>
</dbReference>
<evidence type="ECO:0000256" key="12">
    <source>
        <dbReference type="ARBA" id="ARBA00022840"/>
    </source>
</evidence>
<comment type="pathway">
    <text evidence="2">Cofactor biosynthesis; tetrahydrofolate biosynthesis; 7,8-dihydrofolate from 2-amino-4-hydroxy-6-hydroxymethyl-7,8-dihydropteridine diphosphate and 4-aminobenzoate: step 2/2.</text>
</comment>
<dbReference type="Proteomes" id="UP000184423">
    <property type="component" value="Unassembled WGS sequence"/>
</dbReference>
<protein>
    <recommendedName>
        <fullName evidence="8">Dihydrofolate synthase/folylpolyglutamate synthase</fullName>
        <ecNumber evidence="6">6.3.2.12</ecNumber>
        <ecNumber evidence="7">6.3.2.17</ecNumber>
    </recommendedName>
    <alternativeName>
        <fullName evidence="15">Tetrahydrofolylpolyglutamate synthase</fullName>
    </alternativeName>
</protein>
<dbReference type="InterPro" id="IPR036565">
    <property type="entry name" value="Mur-like_cat_sf"/>
</dbReference>
<evidence type="ECO:0000313" key="22">
    <source>
        <dbReference type="Proteomes" id="UP000184423"/>
    </source>
</evidence>
<dbReference type="NCBIfam" id="TIGR01499">
    <property type="entry name" value="folC"/>
    <property type="match status" value="1"/>
</dbReference>
<evidence type="ECO:0000256" key="14">
    <source>
        <dbReference type="ARBA" id="ARBA00022909"/>
    </source>
</evidence>
<sequence>MDYREALEYIESVGKFGMNFGLKRIERICELLGNPQERLKVIHVAGTNGKGSTVTFVSNILIEEGYRVGIYTSPHLERFTERIKINNEEISEEDVAGLIEEIKEIINTVVVEGYEHPTEFEIVTACALKYFAEKKVDFVVLEVGLGGRLDATNVVNPLLSIITSISYDHTNILGDTIEKIAYEKAGIIKRNRPLVLYPQVEEAQSVIEKRAEEMNSKIYYVKDAEWDVKEDTVKGIMFDVKIKNRIYKDLRIRMINRYQVKNAVTALMAIEVLRDLGYSVSDKAIYEGLEKSVWPGRFEIYKEDPYIVLDGGHNVQGITELIYGLNKYFINKRIKMVFGVLKDKDYIKMVDELTKVCDDFITVTPESLRALKAEDLKEFIEERGKRAVAFDNMKEAVEFTINNKDYDVLVFCGSLYMIGDVRRILNSIFKKEEE</sequence>
<evidence type="ECO:0000256" key="10">
    <source>
        <dbReference type="ARBA" id="ARBA00022723"/>
    </source>
</evidence>
<comment type="cofactor">
    <cofactor evidence="1">
        <name>Mg(2+)</name>
        <dbReference type="ChEBI" id="CHEBI:18420"/>
    </cofactor>
</comment>
<dbReference type="EC" id="6.3.2.12" evidence="6"/>
<proteinExistence type="inferred from homology"/>
<dbReference type="Gene3D" id="3.40.1190.10">
    <property type="entry name" value="Mur-like, catalytic domain"/>
    <property type="match status" value="1"/>
</dbReference>
<dbReference type="GO" id="GO:0046656">
    <property type="term" value="P:folic acid biosynthetic process"/>
    <property type="evidence" value="ECO:0007669"/>
    <property type="project" value="UniProtKB-KW"/>
</dbReference>
<evidence type="ECO:0000256" key="18">
    <source>
        <dbReference type="PIRNR" id="PIRNR001563"/>
    </source>
</evidence>
<evidence type="ECO:0000256" key="3">
    <source>
        <dbReference type="ARBA" id="ARBA00005150"/>
    </source>
</evidence>
<dbReference type="EC" id="6.3.2.17" evidence="7"/>
<dbReference type="PROSITE" id="PS01012">
    <property type="entry name" value="FOLYLPOLYGLU_SYNT_2"/>
    <property type="match status" value="1"/>
</dbReference>
<evidence type="ECO:0000256" key="1">
    <source>
        <dbReference type="ARBA" id="ARBA00001946"/>
    </source>
</evidence>
<dbReference type="PROSITE" id="PS01011">
    <property type="entry name" value="FOLYLPOLYGLU_SYNT_1"/>
    <property type="match status" value="1"/>
</dbReference>
<evidence type="ECO:0000256" key="13">
    <source>
        <dbReference type="ARBA" id="ARBA00022842"/>
    </source>
</evidence>
<evidence type="ECO:0000256" key="16">
    <source>
        <dbReference type="ARBA" id="ARBA00047493"/>
    </source>
</evidence>
<keyword evidence="10" id="KW-0479">Metal-binding</keyword>